<dbReference type="Proteomes" id="UP000887013">
    <property type="component" value="Unassembled WGS sequence"/>
</dbReference>
<dbReference type="AlphaFoldDB" id="A0A8X6MHD7"/>
<evidence type="ECO:0000313" key="2">
    <source>
        <dbReference type="Proteomes" id="UP000887013"/>
    </source>
</evidence>
<accession>A0A8X6MHD7</accession>
<sequence>MQVTSFKRIRDFSQDATRTHFSIQLFLSAWDPHSWIRYGLIFTLPESEFTGLLQGSHEAAGLPDICGLHRRFCLANFCRCGHCQLHIRLDYPPFSSKWVV</sequence>
<protein>
    <submittedName>
        <fullName evidence="1">Uncharacterized protein</fullName>
    </submittedName>
</protein>
<proteinExistence type="predicted"/>
<name>A0A8X6MHD7_NEPPI</name>
<organism evidence="1 2">
    <name type="scientific">Nephila pilipes</name>
    <name type="common">Giant wood spider</name>
    <name type="synonym">Nephila maculata</name>
    <dbReference type="NCBI Taxonomy" id="299642"/>
    <lineage>
        <taxon>Eukaryota</taxon>
        <taxon>Metazoa</taxon>
        <taxon>Ecdysozoa</taxon>
        <taxon>Arthropoda</taxon>
        <taxon>Chelicerata</taxon>
        <taxon>Arachnida</taxon>
        <taxon>Araneae</taxon>
        <taxon>Araneomorphae</taxon>
        <taxon>Entelegynae</taxon>
        <taxon>Araneoidea</taxon>
        <taxon>Nephilidae</taxon>
        <taxon>Nephila</taxon>
    </lineage>
</organism>
<comment type="caution">
    <text evidence="1">The sequence shown here is derived from an EMBL/GenBank/DDBJ whole genome shotgun (WGS) entry which is preliminary data.</text>
</comment>
<evidence type="ECO:0000313" key="1">
    <source>
        <dbReference type="EMBL" id="GFS53440.1"/>
    </source>
</evidence>
<keyword evidence="2" id="KW-1185">Reference proteome</keyword>
<gene>
    <name evidence="1" type="ORF">NPIL_44381</name>
</gene>
<dbReference type="EMBL" id="BMAW01046075">
    <property type="protein sequence ID" value="GFS53440.1"/>
    <property type="molecule type" value="Genomic_DNA"/>
</dbReference>
<reference evidence="1" key="1">
    <citation type="submission" date="2020-08" db="EMBL/GenBank/DDBJ databases">
        <title>Multicomponent nature underlies the extraordinary mechanical properties of spider dragline silk.</title>
        <authorList>
            <person name="Kono N."/>
            <person name="Nakamura H."/>
            <person name="Mori M."/>
            <person name="Yoshida Y."/>
            <person name="Ohtoshi R."/>
            <person name="Malay A.D."/>
            <person name="Moran D.A.P."/>
            <person name="Tomita M."/>
            <person name="Numata K."/>
            <person name="Arakawa K."/>
        </authorList>
    </citation>
    <scope>NUCLEOTIDE SEQUENCE</scope>
</reference>